<keyword evidence="2 3" id="KW-0732">Signal</keyword>
<feature type="domain" description="Solute-binding protein family 5" evidence="4">
    <location>
        <begin position="65"/>
        <end position="418"/>
    </location>
</feature>
<feature type="signal peptide" evidence="3">
    <location>
        <begin position="1"/>
        <end position="21"/>
    </location>
</feature>
<accession>A0A1W6Z9H6</accession>
<dbReference type="InterPro" id="IPR030678">
    <property type="entry name" value="Peptide/Ni-bd"/>
</dbReference>
<reference evidence="5 6" key="1">
    <citation type="submission" date="2017-05" db="EMBL/GenBank/DDBJ databases">
        <title>Complete and WGS of Bordetella genogroups.</title>
        <authorList>
            <person name="Spilker T."/>
            <person name="LiPuma J."/>
        </authorList>
    </citation>
    <scope>NUCLEOTIDE SEQUENCE [LARGE SCALE GENOMIC DNA]</scope>
    <source>
        <strain evidence="5 6">AU7206</strain>
    </source>
</reference>
<protein>
    <submittedName>
        <fullName evidence="5">ABC transporter substrate-binding protein</fullName>
    </submittedName>
</protein>
<comment type="similarity">
    <text evidence="1">Belongs to the bacterial solute-binding protein 5 family.</text>
</comment>
<feature type="chain" id="PRO_5011964156" evidence="3">
    <location>
        <begin position="22"/>
        <end position="500"/>
    </location>
</feature>
<dbReference type="Gene3D" id="3.10.105.10">
    <property type="entry name" value="Dipeptide-binding Protein, Domain 3"/>
    <property type="match status" value="1"/>
</dbReference>
<keyword evidence="6" id="KW-1185">Reference proteome</keyword>
<gene>
    <name evidence="5" type="ORF">CAL15_05540</name>
</gene>
<dbReference type="GO" id="GO:0015833">
    <property type="term" value="P:peptide transport"/>
    <property type="evidence" value="ECO:0007669"/>
    <property type="project" value="TreeGrafter"/>
</dbReference>
<dbReference type="AlphaFoldDB" id="A0A1W6Z9H6"/>
<dbReference type="PANTHER" id="PTHR30290">
    <property type="entry name" value="PERIPLASMIC BINDING COMPONENT OF ABC TRANSPORTER"/>
    <property type="match status" value="1"/>
</dbReference>
<dbReference type="RefSeq" id="WP_086077668.1">
    <property type="nucleotide sequence ID" value="NZ_CP021111.1"/>
</dbReference>
<dbReference type="GO" id="GO:0030288">
    <property type="term" value="C:outer membrane-bounded periplasmic space"/>
    <property type="evidence" value="ECO:0007669"/>
    <property type="project" value="UniProtKB-ARBA"/>
</dbReference>
<evidence type="ECO:0000313" key="6">
    <source>
        <dbReference type="Proteomes" id="UP000194161"/>
    </source>
</evidence>
<name>A0A1W6Z9H6_9BORD</name>
<evidence type="ECO:0000259" key="4">
    <source>
        <dbReference type="Pfam" id="PF00496"/>
    </source>
</evidence>
<evidence type="ECO:0000256" key="2">
    <source>
        <dbReference type="ARBA" id="ARBA00022729"/>
    </source>
</evidence>
<dbReference type="OrthoDB" id="9801799at2"/>
<dbReference type="EMBL" id="CP021111">
    <property type="protein sequence ID" value="ARP93895.1"/>
    <property type="molecule type" value="Genomic_DNA"/>
</dbReference>
<organism evidence="5 6">
    <name type="scientific">Bordetella genomosp. 13</name>
    <dbReference type="NCBI Taxonomy" id="463040"/>
    <lineage>
        <taxon>Bacteria</taxon>
        <taxon>Pseudomonadati</taxon>
        <taxon>Pseudomonadota</taxon>
        <taxon>Betaproteobacteria</taxon>
        <taxon>Burkholderiales</taxon>
        <taxon>Alcaligenaceae</taxon>
        <taxon>Bordetella</taxon>
    </lineage>
</organism>
<dbReference type="Proteomes" id="UP000194161">
    <property type="component" value="Chromosome"/>
</dbReference>
<evidence type="ECO:0000256" key="3">
    <source>
        <dbReference type="SAM" id="SignalP"/>
    </source>
</evidence>
<dbReference type="SUPFAM" id="SSF53850">
    <property type="entry name" value="Periplasmic binding protein-like II"/>
    <property type="match status" value="1"/>
</dbReference>
<dbReference type="GO" id="GO:0043190">
    <property type="term" value="C:ATP-binding cassette (ABC) transporter complex"/>
    <property type="evidence" value="ECO:0007669"/>
    <property type="project" value="InterPro"/>
</dbReference>
<dbReference type="Pfam" id="PF00496">
    <property type="entry name" value="SBP_bac_5"/>
    <property type="match status" value="1"/>
</dbReference>
<dbReference type="InterPro" id="IPR039424">
    <property type="entry name" value="SBP_5"/>
</dbReference>
<sequence length="500" mass="54958">MRKLCLALAAAGLLASGAAAAQSTLRIGLQDDPDVLDPARARTFVGRIVFASLCDRLVDITPDLKFVPQLAESWQTSEDGKSLTFKLRKGAFYHDDTPIDAASVKANLERAISLPDSNRKSELVSVASVEAPDAQTVVLRLKQPDAGLLSQLSDRAGMMQSPASFDKDPGARPVCSGPYQFKERVQNDRIVLEKFAKHWDAANYHFDRVIYTPMPDSTVRLNNLRSGGLDIVERIAPSDAKTVKDDPKLVLDAVTGLGFQSFAVNLANGKRADNPLAKDKRVRQALELAIDRDVINQVVGEGMFQPAHQPFPPASFAYDKSFEHGGRDPEKARKLLKEAGYDRVKFELTYGNNTTMQQVYELVQAMGAEAGFDISLRPVEFAALQSALPRGDFEVGQTGWSGRVDPGGNIAQYFGCKGNLNDGRYCDPDVDKWLAEAQSVADEGKRRELYSQVLKKLQDDRPAVYLYYLPWVFGVQKTVKGFVAYPDGLIRLKGVTIAGK</sequence>
<dbReference type="PIRSF" id="PIRSF002741">
    <property type="entry name" value="MppA"/>
    <property type="match status" value="1"/>
</dbReference>
<dbReference type="Gene3D" id="3.40.190.10">
    <property type="entry name" value="Periplasmic binding protein-like II"/>
    <property type="match status" value="1"/>
</dbReference>
<dbReference type="KEGG" id="bgm:CAL15_05540"/>
<proteinExistence type="inferred from homology"/>
<dbReference type="PANTHER" id="PTHR30290:SF38">
    <property type="entry name" value="D,D-DIPEPTIDE-BINDING PERIPLASMIC PROTEIN DDPA-RELATED"/>
    <property type="match status" value="1"/>
</dbReference>
<dbReference type="InterPro" id="IPR000914">
    <property type="entry name" value="SBP_5_dom"/>
</dbReference>
<dbReference type="STRING" id="463040.CAL15_05540"/>
<dbReference type="GO" id="GO:1904680">
    <property type="term" value="F:peptide transmembrane transporter activity"/>
    <property type="evidence" value="ECO:0007669"/>
    <property type="project" value="TreeGrafter"/>
</dbReference>
<dbReference type="Gene3D" id="3.90.76.10">
    <property type="entry name" value="Dipeptide-binding Protein, Domain 1"/>
    <property type="match status" value="1"/>
</dbReference>
<evidence type="ECO:0000256" key="1">
    <source>
        <dbReference type="ARBA" id="ARBA00005695"/>
    </source>
</evidence>
<evidence type="ECO:0000313" key="5">
    <source>
        <dbReference type="EMBL" id="ARP93895.1"/>
    </source>
</evidence>
<dbReference type="CDD" id="cd08511">
    <property type="entry name" value="PBP2_NikA_DppA_OppA_like_5"/>
    <property type="match status" value="1"/>
</dbReference>